<protein>
    <submittedName>
        <fullName evidence="9">Acyl-CoA dehydrogenase</fullName>
    </submittedName>
</protein>
<dbReference type="Pfam" id="PF02770">
    <property type="entry name" value="Acyl-CoA_dh_M"/>
    <property type="match status" value="1"/>
</dbReference>
<proteinExistence type="inferred from homology"/>
<dbReference type="GO" id="GO:0050660">
    <property type="term" value="F:flavin adenine dinucleotide binding"/>
    <property type="evidence" value="ECO:0007669"/>
    <property type="project" value="InterPro"/>
</dbReference>
<dbReference type="AlphaFoldDB" id="Q72MQ7"/>
<reference evidence="9 10" key="1">
    <citation type="journal article" date="2004" name="J. Bacteriol.">
        <title>Comparative genomics of two Leptospira interrogans serovars reveals novel insights into physiology and pathogenesis.</title>
        <authorList>
            <person name="Nascimento A.L."/>
            <person name="Ko A.I."/>
            <person name="Martins E.A."/>
            <person name="Monteiro-Vitorello C.B."/>
            <person name="Ho P.L."/>
            <person name="Haake D.A."/>
            <person name="Verjovski-Almeida S."/>
            <person name="Hartskeerl R.A."/>
            <person name="Marques M.V."/>
            <person name="Oliveira M.C."/>
            <person name="Menck C.F."/>
            <person name="Leite L.C."/>
            <person name="Carrer H."/>
            <person name="Coutinho L.L."/>
            <person name="Degrave W.M."/>
            <person name="Dellagostin O.A."/>
            <person name="El-Dorry H."/>
            <person name="Ferro E.S."/>
            <person name="Ferro M.I."/>
            <person name="Furlan L.R."/>
            <person name="Gamberini M."/>
            <person name="Giglioti E.A."/>
            <person name="Goes-Neto A."/>
            <person name="Goldman G.H."/>
            <person name="Goldman M.H."/>
            <person name="Harakava R."/>
            <person name="Jeronimo S.M."/>
            <person name="Junqueira-De-Azevedo I.L."/>
            <person name="Kimura E.T."/>
            <person name="Kuramae E.E."/>
            <person name="Lemos E.G."/>
            <person name="Lemos M.V."/>
            <person name="Marino C.L."/>
            <person name="Nunes L.R."/>
            <person name="De Oliveira R.C."/>
            <person name="Pereira G.G."/>
            <person name="Reis M.S."/>
            <person name="Schriefer A."/>
            <person name="Siqueira W.J."/>
            <person name="Sommer P."/>
            <person name="Tsai S.M."/>
            <person name="Simpson A.J."/>
            <person name="Ferro J.A."/>
            <person name="Camargo L.E."/>
            <person name="Kitajima J.P."/>
            <person name="Setubal J.C."/>
            <person name="Van Sluys M.A."/>
        </authorList>
    </citation>
    <scope>NUCLEOTIDE SEQUENCE [LARGE SCALE GENOMIC DNA]</scope>
    <source>
        <strain evidence="9 10">Fiocruz L1-130</strain>
    </source>
</reference>
<evidence type="ECO:0000259" key="8">
    <source>
        <dbReference type="Pfam" id="PF02771"/>
    </source>
</evidence>
<evidence type="ECO:0000313" key="9">
    <source>
        <dbReference type="EMBL" id="AAS71681.1"/>
    </source>
</evidence>
<evidence type="ECO:0000313" key="10">
    <source>
        <dbReference type="Proteomes" id="UP000007037"/>
    </source>
</evidence>
<dbReference type="EMBL" id="AE016823">
    <property type="protein sequence ID" value="AAS71681.1"/>
    <property type="molecule type" value="Genomic_DNA"/>
</dbReference>
<dbReference type="Pfam" id="PF00441">
    <property type="entry name" value="Acyl-CoA_dh_1"/>
    <property type="match status" value="2"/>
</dbReference>
<evidence type="ECO:0000256" key="3">
    <source>
        <dbReference type="ARBA" id="ARBA00022630"/>
    </source>
</evidence>
<gene>
    <name evidence="9" type="primary">acd</name>
    <name evidence="9" type="ordered locus">LIC_13136</name>
</gene>
<sequence length="595" mass="66149">MGIIRGINSMIISNYFQDNEDLKLVFNQLIDWKEIIHAYEHKFEDAEEYKKTGNERLAYAPSNVEEAIEYYKSVLESLGEIMGEFVAPRSKEMDQIGLKYENGKVIFPKAQEECYNTLRDAGLMPVSLSRKYGGMGLPATVQSFMMEVAARADAAFCLSYGNINIVEIMERYASSEMCEKWIPEISAGKYSAAMALTEPNYGSDLPNVQTRATQDANGIWRINGAKRFITHACGYINAPSVILTLARTGSPESGARGLSFFLVKGSDVHIAGVEHKLGLHCSPTCEVVFDNSPGELIGKTGYGLVKYSMGMMNAARLTIATQSLGIATAAYYEAKKYASERIQFGKPIEQIPAVRKILDRMEREILATRVLIAETGKAIDLYHWPKEHLIKIEGKSEKEVNQNESIRRWEKLADLFTPLSKYYASEGCVAIASDALQIHGGSGYTEDYDVARIYRDSRITTIYEGTTQLQIVAAIGGVVSGMSPTGQLRQYSEMELSKFSASEDLKKVWKDLDTSIGLYKSIHNGDLRDSLAFEVVEIAARFLCGLLLEKSLKVLNGKELENRRTISQAYNLDSIAITSANLIKLERTSKQAIAV</sequence>
<comment type="similarity">
    <text evidence="2 5">Belongs to the acyl-CoA dehydrogenase family.</text>
</comment>
<keyword evidence="5" id="KW-0560">Oxidoreductase</keyword>
<evidence type="ECO:0000259" key="7">
    <source>
        <dbReference type="Pfam" id="PF02770"/>
    </source>
</evidence>
<dbReference type="InterPro" id="IPR013786">
    <property type="entry name" value="AcylCoA_DH/ox_N"/>
</dbReference>
<dbReference type="InterPro" id="IPR009075">
    <property type="entry name" value="AcylCo_DH/oxidase_C"/>
</dbReference>
<dbReference type="PROSITE" id="PS00073">
    <property type="entry name" value="ACYL_COA_DH_2"/>
    <property type="match status" value="1"/>
</dbReference>
<evidence type="ECO:0000256" key="5">
    <source>
        <dbReference type="RuleBase" id="RU362125"/>
    </source>
</evidence>
<evidence type="ECO:0000256" key="2">
    <source>
        <dbReference type="ARBA" id="ARBA00009347"/>
    </source>
</evidence>
<dbReference type="HOGENOM" id="CLU_018204_12_2_12"/>
<dbReference type="InterPro" id="IPR009100">
    <property type="entry name" value="AcylCoA_DH/oxidase_NM_dom_sf"/>
</dbReference>
<evidence type="ECO:0000256" key="4">
    <source>
        <dbReference type="ARBA" id="ARBA00022827"/>
    </source>
</evidence>
<accession>Q72MQ7</accession>
<feature type="domain" description="Acyl-CoA oxidase/dehydrogenase middle" evidence="7">
    <location>
        <begin position="193"/>
        <end position="291"/>
    </location>
</feature>
<dbReference type="InterPro" id="IPR006089">
    <property type="entry name" value="Acyl-CoA_DH_CS"/>
</dbReference>
<dbReference type="PANTHER" id="PTHR42803">
    <property type="entry name" value="ACYL-COA DEHYDROGENASE"/>
    <property type="match status" value="1"/>
</dbReference>
<dbReference type="Gene3D" id="1.20.140.10">
    <property type="entry name" value="Butyryl-CoA Dehydrogenase, subunit A, domain 3"/>
    <property type="match status" value="1"/>
</dbReference>
<dbReference type="SUPFAM" id="SSF47203">
    <property type="entry name" value="Acyl-CoA dehydrogenase C-terminal domain-like"/>
    <property type="match status" value="1"/>
</dbReference>
<keyword evidence="3 5" id="KW-0285">Flavoprotein</keyword>
<dbReference type="Pfam" id="PF02771">
    <property type="entry name" value="Acyl-CoA_dh_N"/>
    <property type="match status" value="1"/>
</dbReference>
<dbReference type="GO" id="GO:0003995">
    <property type="term" value="F:acyl-CoA dehydrogenase activity"/>
    <property type="evidence" value="ECO:0007669"/>
    <property type="project" value="InterPro"/>
</dbReference>
<dbReference type="Proteomes" id="UP000007037">
    <property type="component" value="Chromosome I"/>
</dbReference>
<dbReference type="SUPFAM" id="SSF56645">
    <property type="entry name" value="Acyl-CoA dehydrogenase NM domain-like"/>
    <property type="match status" value="1"/>
</dbReference>
<dbReference type="InterPro" id="IPR037069">
    <property type="entry name" value="AcylCoA_DH/ox_N_sf"/>
</dbReference>
<comment type="cofactor">
    <cofactor evidence="1 5">
        <name>FAD</name>
        <dbReference type="ChEBI" id="CHEBI:57692"/>
    </cofactor>
</comment>
<keyword evidence="4 5" id="KW-0274">FAD</keyword>
<evidence type="ECO:0000259" key="6">
    <source>
        <dbReference type="Pfam" id="PF00441"/>
    </source>
</evidence>
<feature type="domain" description="Acyl-CoA dehydrogenase/oxidase N-terminal" evidence="8">
    <location>
        <begin position="75"/>
        <end position="188"/>
    </location>
</feature>
<organism evidence="9 10">
    <name type="scientific">Leptospira interrogans serogroup Icterohaemorrhagiae serovar copenhageni (strain Fiocruz L1-130)</name>
    <dbReference type="NCBI Taxonomy" id="267671"/>
    <lineage>
        <taxon>Bacteria</taxon>
        <taxon>Pseudomonadati</taxon>
        <taxon>Spirochaetota</taxon>
        <taxon>Spirochaetia</taxon>
        <taxon>Leptospirales</taxon>
        <taxon>Leptospiraceae</taxon>
        <taxon>Leptospira</taxon>
    </lineage>
</organism>
<name>Q72MQ7_LEPIC</name>
<dbReference type="KEGG" id="lic:LIC_13136"/>
<dbReference type="InterPro" id="IPR046373">
    <property type="entry name" value="Acyl-CoA_Oxase/DH_mid-dom_sf"/>
</dbReference>
<dbReference type="Gene3D" id="1.10.540.10">
    <property type="entry name" value="Acyl-CoA dehydrogenase/oxidase, N-terminal domain"/>
    <property type="match status" value="1"/>
</dbReference>
<dbReference type="PANTHER" id="PTHR42803:SF1">
    <property type="entry name" value="BROAD-SPECIFICITY LINEAR ACYL-COA DEHYDROGENASE FADE5"/>
    <property type="match status" value="1"/>
</dbReference>
<feature type="domain" description="Acyl-CoA dehydrogenase/oxidase C-terminal" evidence="6">
    <location>
        <begin position="417"/>
        <end position="471"/>
    </location>
</feature>
<feature type="domain" description="Acyl-CoA dehydrogenase/oxidase C-terminal" evidence="6">
    <location>
        <begin position="306"/>
        <end position="380"/>
    </location>
</feature>
<dbReference type="InterPro" id="IPR036250">
    <property type="entry name" value="AcylCo_DH-like_C"/>
</dbReference>
<dbReference type="InterPro" id="IPR052166">
    <property type="entry name" value="Diverse_Acyl-CoA_DH"/>
</dbReference>
<evidence type="ECO:0000256" key="1">
    <source>
        <dbReference type="ARBA" id="ARBA00001974"/>
    </source>
</evidence>
<dbReference type="Gene3D" id="2.40.110.10">
    <property type="entry name" value="Butyryl-CoA Dehydrogenase, subunit A, domain 2"/>
    <property type="match status" value="1"/>
</dbReference>
<dbReference type="InterPro" id="IPR006091">
    <property type="entry name" value="Acyl-CoA_Oxase/DH_mid-dom"/>
</dbReference>